<protein>
    <recommendedName>
        <fullName evidence="4">Cyclin N-terminal domain-containing protein</fullName>
    </recommendedName>
</protein>
<dbReference type="EMBL" id="JALLPJ020001236">
    <property type="protein sequence ID" value="KAL3773381.1"/>
    <property type="molecule type" value="Genomic_DNA"/>
</dbReference>
<evidence type="ECO:0008006" key="4">
    <source>
        <dbReference type="Google" id="ProtNLM"/>
    </source>
</evidence>
<dbReference type="Gene3D" id="1.10.472.10">
    <property type="entry name" value="Cyclin-like"/>
    <property type="match status" value="1"/>
</dbReference>
<reference evidence="2 3" key="1">
    <citation type="submission" date="2024-10" db="EMBL/GenBank/DDBJ databases">
        <title>Updated reference genomes for cyclostephanoid diatoms.</title>
        <authorList>
            <person name="Roberts W.R."/>
            <person name="Alverson A.J."/>
        </authorList>
    </citation>
    <scope>NUCLEOTIDE SEQUENCE [LARGE SCALE GENOMIC DNA]</scope>
    <source>
        <strain evidence="2 3">AJA010-31</strain>
    </source>
</reference>
<keyword evidence="3" id="KW-1185">Reference proteome</keyword>
<proteinExistence type="predicted"/>
<dbReference type="Proteomes" id="UP001530400">
    <property type="component" value="Unassembled WGS sequence"/>
</dbReference>
<accession>A0ABD3NEA7</accession>
<organism evidence="2 3">
    <name type="scientific">Cyclotella atomus</name>
    <dbReference type="NCBI Taxonomy" id="382360"/>
    <lineage>
        <taxon>Eukaryota</taxon>
        <taxon>Sar</taxon>
        <taxon>Stramenopiles</taxon>
        <taxon>Ochrophyta</taxon>
        <taxon>Bacillariophyta</taxon>
        <taxon>Coscinodiscophyceae</taxon>
        <taxon>Thalassiosirophycidae</taxon>
        <taxon>Stephanodiscales</taxon>
        <taxon>Stephanodiscaceae</taxon>
        <taxon>Cyclotella</taxon>
    </lineage>
</organism>
<dbReference type="AlphaFoldDB" id="A0ABD3NEA7"/>
<evidence type="ECO:0000313" key="3">
    <source>
        <dbReference type="Proteomes" id="UP001530400"/>
    </source>
</evidence>
<sequence length="134" mass="15022">MNALRNNGLDGHSSGSYEPPPKRSRTATFQPCKGDHCSLSCQIADILSVIEFNRPLPTNLFHYLEQTKVSAEDPKALCQWGFDIMDACKLNHDVAMIAIGYFDRFLSKRGLPVVEACLDNQREFPIGFRCESTP</sequence>
<gene>
    <name evidence="2" type="ORF">ACHAWO_004950</name>
</gene>
<feature type="region of interest" description="Disordered" evidence="1">
    <location>
        <begin position="1"/>
        <end position="26"/>
    </location>
</feature>
<dbReference type="InterPro" id="IPR036915">
    <property type="entry name" value="Cyclin-like_sf"/>
</dbReference>
<dbReference type="SUPFAM" id="SSF47954">
    <property type="entry name" value="Cyclin-like"/>
    <property type="match status" value="1"/>
</dbReference>
<name>A0ABD3NEA7_9STRA</name>
<evidence type="ECO:0000313" key="2">
    <source>
        <dbReference type="EMBL" id="KAL3773381.1"/>
    </source>
</evidence>
<evidence type="ECO:0000256" key="1">
    <source>
        <dbReference type="SAM" id="MobiDB-lite"/>
    </source>
</evidence>
<comment type="caution">
    <text evidence="2">The sequence shown here is derived from an EMBL/GenBank/DDBJ whole genome shotgun (WGS) entry which is preliminary data.</text>
</comment>